<keyword evidence="1" id="KW-0175">Coiled coil</keyword>
<evidence type="ECO:0000313" key="4">
    <source>
        <dbReference type="Proteomes" id="UP001271890"/>
    </source>
</evidence>
<dbReference type="RefSeq" id="WP_319929596.1">
    <property type="nucleotide sequence ID" value="NZ_VCDN01000024.1"/>
</dbReference>
<dbReference type="Proteomes" id="UP001271890">
    <property type="component" value="Unassembled WGS sequence"/>
</dbReference>
<gene>
    <name evidence="3" type="ORF">FE392_07425</name>
</gene>
<keyword evidence="2" id="KW-0472">Membrane</keyword>
<keyword evidence="4" id="KW-1185">Reference proteome</keyword>
<comment type="caution">
    <text evidence="3">The sequence shown here is derived from an EMBL/GenBank/DDBJ whole genome shotgun (WGS) entry which is preliminary data.</text>
</comment>
<protein>
    <submittedName>
        <fullName evidence="3">Uncharacterized protein</fullName>
    </submittedName>
</protein>
<feature type="transmembrane region" description="Helical" evidence="2">
    <location>
        <begin position="152"/>
        <end position="174"/>
    </location>
</feature>
<evidence type="ECO:0000256" key="2">
    <source>
        <dbReference type="SAM" id="Phobius"/>
    </source>
</evidence>
<accession>A0ABU4S8U3</accession>
<evidence type="ECO:0000313" key="3">
    <source>
        <dbReference type="EMBL" id="MDX7987161.1"/>
    </source>
</evidence>
<proteinExistence type="predicted"/>
<sequence length="200" mass="24001">MNIKNNSAYLLSRLSQKETQSLKDAYERDILYLRSEYEKENKSLKKAYEKEIKKLRDSHEKEIKSSKDWGEEEIQSLNDAYEKEIKYLNDSYENEIQSLNDACEKEVKSMERYNEWLNDLLHWDVKTILASNAILISLYFLTIHISNNSPLLMFYIFAFMYFLVSSFTSFITSLDKKISYYLYLKAKTIYFFGYFNSHHH</sequence>
<keyword evidence="2" id="KW-1133">Transmembrane helix</keyword>
<feature type="coiled-coil region" evidence="1">
    <location>
        <begin position="34"/>
        <end position="65"/>
    </location>
</feature>
<reference evidence="4" key="1">
    <citation type="journal article" date="2024" name="Toxins">
        <title>Genome Sequence Analysis of Native Xenorhabdus Strains Isolated from Entomopathogenic Nematodes in Argentina.</title>
        <authorList>
            <person name="Palma L."/>
            <person name="Frizzo L."/>
            <person name="Kaiser S."/>
            <person name="Berry C."/>
            <person name="Caballero P."/>
            <person name="Bode H.B."/>
            <person name="Del Valle E.E."/>
        </authorList>
    </citation>
    <scope>NUCLEOTIDE SEQUENCE [LARGE SCALE GENOMIC DNA]</scope>
    <source>
        <strain evidence="4">12</strain>
    </source>
</reference>
<name>A0ABU4S8U3_9GAMM</name>
<feature type="transmembrane region" description="Helical" evidence="2">
    <location>
        <begin position="127"/>
        <end position="146"/>
    </location>
</feature>
<evidence type="ECO:0000256" key="1">
    <source>
        <dbReference type="SAM" id="Coils"/>
    </source>
</evidence>
<organism evidence="3 4">
    <name type="scientific">Xenorhabdus santafensis</name>
    <dbReference type="NCBI Taxonomy" id="2582833"/>
    <lineage>
        <taxon>Bacteria</taxon>
        <taxon>Pseudomonadati</taxon>
        <taxon>Pseudomonadota</taxon>
        <taxon>Gammaproteobacteria</taxon>
        <taxon>Enterobacterales</taxon>
        <taxon>Morganellaceae</taxon>
        <taxon>Xenorhabdus</taxon>
    </lineage>
</organism>
<keyword evidence="2" id="KW-0812">Transmembrane</keyword>
<dbReference type="EMBL" id="VCDN01000024">
    <property type="protein sequence ID" value="MDX7987161.1"/>
    <property type="molecule type" value="Genomic_DNA"/>
</dbReference>